<sequence>MIAKKSPNDIFLELKEATEFMFDIHLDSPIQINLGFLNLKWKVQSGKGPLLIKQLSKERYASSDYIVEQEIALREQLRQSKNGTLCPRVLRYEDNVIHKTSSGERFIVMEHVDGKNLLPGTLNVKQMYSLGQMTGHMHNVANDGTNKNDRNPKFIPPSVEQRLDYWKSFYKTIDENDMFVELLEIQIKATKHFSLELISSCVTGWAHRDLWVDNILFTGDQLSSILDFDRFAFDYPELDIARAIMSGAFNGSTFNSNSAKAFLDGYRTIRKLEKGVFARSLYALWYLESTWWINPNLSLDRYQVVQFQNEMTWLGKNLSELRAMYGAW</sequence>
<accession>A0ACC6SCY6</accession>
<gene>
    <name evidence="1" type="ORF">WMO40_09620</name>
</gene>
<dbReference type="EMBL" id="JBBMEW010000006">
    <property type="protein sequence ID" value="MEQ2526959.1"/>
    <property type="molecule type" value="Genomic_DNA"/>
</dbReference>
<name>A0ACC6SCY6_9BACI</name>
<comment type="caution">
    <text evidence="1">The sequence shown here is derived from an EMBL/GenBank/DDBJ whole genome shotgun (WGS) entry which is preliminary data.</text>
</comment>
<organism evidence="1 2">
    <name type="scientific">Robertmurraya yapensis</name>
    <name type="common">ex Hitch et al 2024</name>
    <dbReference type="NCBI Taxonomy" id="3133160"/>
    <lineage>
        <taxon>Bacteria</taxon>
        <taxon>Bacillati</taxon>
        <taxon>Bacillota</taxon>
        <taxon>Bacilli</taxon>
        <taxon>Bacillales</taxon>
        <taxon>Bacillaceae</taxon>
        <taxon>Robertmurraya</taxon>
    </lineage>
</organism>
<evidence type="ECO:0000313" key="2">
    <source>
        <dbReference type="Proteomes" id="UP001439875"/>
    </source>
</evidence>
<reference evidence="1" key="1">
    <citation type="submission" date="2024-03" db="EMBL/GenBank/DDBJ databases">
        <title>Human intestinal bacterial collection.</title>
        <authorList>
            <person name="Pauvert C."/>
            <person name="Hitch T.C.A."/>
            <person name="Clavel T."/>
        </authorList>
    </citation>
    <scope>NUCLEOTIDE SEQUENCE</scope>
    <source>
        <strain evidence="1">CLA-AA-H227</strain>
    </source>
</reference>
<keyword evidence="2" id="KW-1185">Reference proteome</keyword>
<evidence type="ECO:0000313" key="1">
    <source>
        <dbReference type="EMBL" id="MEQ2526959.1"/>
    </source>
</evidence>
<protein>
    <submittedName>
        <fullName evidence="1">Phosphotransferase</fullName>
    </submittedName>
</protein>
<proteinExistence type="predicted"/>
<dbReference type="Proteomes" id="UP001439875">
    <property type="component" value="Unassembled WGS sequence"/>
</dbReference>